<comment type="caution">
    <text evidence="6">The sequence shown here is derived from an EMBL/GenBank/DDBJ whole genome shotgun (WGS) entry which is preliminary data.</text>
</comment>
<dbReference type="NCBIfam" id="TIGR02994">
    <property type="entry name" value="ectoine_eutE"/>
    <property type="match status" value="1"/>
</dbReference>
<evidence type="ECO:0000256" key="3">
    <source>
        <dbReference type="ARBA" id="ARBA00022801"/>
    </source>
</evidence>
<dbReference type="AlphaFoldDB" id="A0A158F4Z7"/>
<dbReference type="GO" id="GO:0016788">
    <property type="term" value="F:hydrolase activity, acting on ester bonds"/>
    <property type="evidence" value="ECO:0007669"/>
    <property type="project" value="InterPro"/>
</dbReference>
<gene>
    <name evidence="6" type="ORF">AWB66_00526</name>
</gene>
<evidence type="ECO:0000313" key="6">
    <source>
        <dbReference type="EMBL" id="SAL14090.1"/>
    </source>
</evidence>
<dbReference type="STRING" id="326475.AWB66_00526"/>
<reference evidence="6" key="1">
    <citation type="submission" date="2016-01" db="EMBL/GenBank/DDBJ databases">
        <authorList>
            <person name="Peeters Charlotte."/>
        </authorList>
    </citation>
    <scope>NUCLEOTIDE SEQUENCE</scope>
    <source>
        <strain evidence="6">LMG 22936</strain>
    </source>
</reference>
<name>A0A158F4Z7_9BURK</name>
<keyword evidence="2" id="KW-0479">Metal-binding</keyword>
<keyword evidence="3" id="KW-0378">Hydrolase</keyword>
<organism evidence="6 7">
    <name type="scientific">Caballeronia telluris</name>
    <dbReference type="NCBI Taxonomy" id="326475"/>
    <lineage>
        <taxon>Bacteria</taxon>
        <taxon>Pseudomonadati</taxon>
        <taxon>Pseudomonadota</taxon>
        <taxon>Betaproteobacteria</taxon>
        <taxon>Burkholderiales</taxon>
        <taxon>Burkholderiaceae</taxon>
        <taxon>Caballeronia</taxon>
    </lineage>
</organism>
<evidence type="ECO:0000256" key="2">
    <source>
        <dbReference type="ARBA" id="ARBA00022723"/>
    </source>
</evidence>
<dbReference type="InterPro" id="IPR053138">
    <property type="entry name" value="N-alpha-Ac-DABA_deacetylase"/>
</dbReference>
<dbReference type="Proteomes" id="UP000054717">
    <property type="component" value="Unassembled WGS sequence"/>
</dbReference>
<dbReference type="InterPro" id="IPR055438">
    <property type="entry name" value="AstE_AspA_cat"/>
</dbReference>
<dbReference type="InterPro" id="IPR043795">
    <property type="entry name" value="N-alpha-Ac-DABA-like"/>
</dbReference>
<evidence type="ECO:0000256" key="1">
    <source>
        <dbReference type="ARBA" id="ARBA00001947"/>
    </source>
</evidence>
<dbReference type="PIRSF" id="PIRSF039012">
    <property type="entry name" value="ASP"/>
    <property type="match status" value="1"/>
</dbReference>
<comment type="cofactor">
    <cofactor evidence="1">
        <name>Zn(2+)</name>
        <dbReference type="ChEBI" id="CHEBI:29105"/>
    </cofactor>
</comment>
<dbReference type="Pfam" id="PF24827">
    <property type="entry name" value="AstE_AspA_cat"/>
    <property type="match status" value="1"/>
</dbReference>
<keyword evidence="7" id="KW-1185">Reference proteome</keyword>
<feature type="domain" description="Succinylglutamate desuccinylase/Aspartoacylase catalytic" evidence="5">
    <location>
        <begin position="47"/>
        <end position="234"/>
    </location>
</feature>
<dbReference type="CDD" id="cd06252">
    <property type="entry name" value="M14_ASTE_ASPA-like"/>
    <property type="match status" value="1"/>
</dbReference>
<dbReference type="GO" id="GO:0016811">
    <property type="term" value="F:hydrolase activity, acting on carbon-nitrogen (but not peptide) bonds, in linear amides"/>
    <property type="evidence" value="ECO:0007669"/>
    <property type="project" value="InterPro"/>
</dbReference>
<proteinExistence type="predicted"/>
<dbReference type="Gene3D" id="3.40.630.10">
    <property type="entry name" value="Zn peptidases"/>
    <property type="match status" value="1"/>
</dbReference>
<protein>
    <submittedName>
        <fullName evidence="6">Ectoine utilization protein EutE</fullName>
    </submittedName>
</protein>
<dbReference type="PANTHER" id="PTHR37326:SF1">
    <property type="entry name" value="BLL3975 PROTEIN"/>
    <property type="match status" value="1"/>
</dbReference>
<dbReference type="SUPFAM" id="SSF53187">
    <property type="entry name" value="Zn-dependent exopeptidases"/>
    <property type="match status" value="1"/>
</dbReference>
<dbReference type="GO" id="GO:0046872">
    <property type="term" value="F:metal ion binding"/>
    <property type="evidence" value="ECO:0007669"/>
    <property type="project" value="UniProtKB-KW"/>
</dbReference>
<evidence type="ECO:0000256" key="4">
    <source>
        <dbReference type="ARBA" id="ARBA00022833"/>
    </source>
</evidence>
<evidence type="ECO:0000259" key="5">
    <source>
        <dbReference type="Pfam" id="PF24827"/>
    </source>
</evidence>
<dbReference type="EMBL" id="FCNZ02000001">
    <property type="protein sequence ID" value="SAL14090.1"/>
    <property type="molecule type" value="Genomic_DNA"/>
</dbReference>
<dbReference type="PANTHER" id="PTHR37326">
    <property type="entry name" value="BLL3975 PROTEIN"/>
    <property type="match status" value="1"/>
</dbReference>
<dbReference type="InterPro" id="IPR014336">
    <property type="entry name" value="DoeB"/>
</dbReference>
<dbReference type="RefSeq" id="WP_087628679.1">
    <property type="nucleotide sequence ID" value="NZ_FCNZ02000001.1"/>
</dbReference>
<evidence type="ECO:0000313" key="7">
    <source>
        <dbReference type="Proteomes" id="UP000054717"/>
    </source>
</evidence>
<accession>A0A158F4Z7</accession>
<sequence>MRASPIQPTVDFSADGEQHGFLKLPYSRDDSAWGAVMIPVTVVKRGDGPTVLLTGGNHGDEYEGPIALSKLASTLKAGDINGRVIIVPFMNFPAFKAGTRTSPIDAGNLNRSFPGKPDGTVTEKIADYFQRHLLPLADYVLDIHAGGRTLDFVPFAAIHLLPDSTQQARCEAAMRAFGAPYSMRMLELDSVGLFDSAVEEAGKVFVSTELGGGGSATAASVAIAERGVYGLLAHAGVLSKETFDNGEKARTTMLLDMPDGSCYTTSEHSGLLEMCRDLGDIVQQDDVLARVYDATRTGTAPVEYRAKRGGLLAARHFPGLVQIGDTVAVVADIVERNIPVAI</sequence>
<keyword evidence="4" id="KW-0862">Zinc</keyword>